<reference evidence="2 3" key="1">
    <citation type="submission" date="2020-01" db="EMBL/GenBank/DDBJ databases">
        <title>Insect and environment-associated Actinomycetes.</title>
        <authorList>
            <person name="Currrie C."/>
            <person name="Chevrette M."/>
            <person name="Carlson C."/>
            <person name="Stubbendieck R."/>
            <person name="Wendt-Pienkowski E."/>
        </authorList>
    </citation>
    <scope>NUCLEOTIDE SEQUENCE [LARGE SCALE GENOMIC DNA]</scope>
    <source>
        <strain evidence="2 3">SID11342</strain>
    </source>
</reference>
<dbReference type="InterPro" id="IPR025196">
    <property type="entry name" value="DUF4126"/>
</dbReference>
<dbReference type="Pfam" id="PF13548">
    <property type="entry name" value="DUF4126"/>
    <property type="match status" value="1"/>
</dbReference>
<feature type="domain" description="DUF4126" evidence="1">
    <location>
        <begin position="14"/>
        <end position="149"/>
    </location>
</feature>
<accession>A0A6N9U5J9</accession>
<dbReference type="Proteomes" id="UP000471293">
    <property type="component" value="Unassembled WGS sequence"/>
</dbReference>
<organism evidence="2 3">
    <name type="scientific">Streptomyces halstedii</name>
    <dbReference type="NCBI Taxonomy" id="1944"/>
    <lineage>
        <taxon>Bacteria</taxon>
        <taxon>Bacillati</taxon>
        <taxon>Actinomycetota</taxon>
        <taxon>Actinomycetes</taxon>
        <taxon>Kitasatosporales</taxon>
        <taxon>Streptomycetaceae</taxon>
        <taxon>Streptomyces</taxon>
    </lineage>
</organism>
<gene>
    <name evidence="2" type="ORF">G3I29_17540</name>
</gene>
<name>A0A6N9U5J9_STRHA</name>
<protein>
    <submittedName>
        <fullName evidence="2">DUF4126 family protein</fullName>
    </submittedName>
</protein>
<dbReference type="EMBL" id="JAAGLQ010000360">
    <property type="protein sequence ID" value="NEA17283.1"/>
    <property type="molecule type" value="Genomic_DNA"/>
</dbReference>
<sequence length="187" mass="18376">MNPAAEALTRAGLIGAVSGLRSQWGMAAVAWSARTADVSVPARPWVRGATLVSATGEFVADKSPGVPSRLTPGGLVPRLVLGALSGVALSRRSEGPASPVAAAAAGAVAAGAFACAGAGWRRVAGARTGDAVAAAVEDVVAVALAWVACSSAGVRPPCPRAGHARHAIEFEGTGTPGTDRAPNGPQE</sequence>
<dbReference type="AlphaFoldDB" id="A0A6N9U5J9"/>
<evidence type="ECO:0000313" key="3">
    <source>
        <dbReference type="Proteomes" id="UP000471293"/>
    </source>
</evidence>
<comment type="caution">
    <text evidence="2">The sequence shown here is derived from an EMBL/GenBank/DDBJ whole genome shotgun (WGS) entry which is preliminary data.</text>
</comment>
<evidence type="ECO:0000313" key="2">
    <source>
        <dbReference type="EMBL" id="NEA17283.1"/>
    </source>
</evidence>
<evidence type="ECO:0000259" key="1">
    <source>
        <dbReference type="Pfam" id="PF13548"/>
    </source>
</evidence>
<proteinExistence type="predicted"/>
<dbReference type="RefSeq" id="WP_164345833.1">
    <property type="nucleotide sequence ID" value="NZ_JAAGLQ010000360.1"/>
</dbReference>